<dbReference type="EMBL" id="JAVGVR010000001">
    <property type="protein sequence ID" value="MDQ6596580.1"/>
    <property type="molecule type" value="Genomic_DNA"/>
</dbReference>
<evidence type="ECO:0000256" key="11">
    <source>
        <dbReference type="PROSITE-ProRule" id="PRU00560"/>
    </source>
</evidence>
<dbReference type="Gene3D" id="3.40.50.300">
    <property type="entry name" value="P-loop containing nucleotide triphosphate hydrolases"/>
    <property type="match status" value="2"/>
</dbReference>
<evidence type="ECO:0000256" key="3">
    <source>
        <dbReference type="ARBA" id="ARBA00022801"/>
    </source>
</evidence>
<keyword evidence="17" id="KW-1185">Reference proteome</keyword>
<dbReference type="InterPro" id="IPR057253">
    <property type="entry name" value="CoiA-like_N"/>
</dbReference>
<reference evidence="15 16" key="1">
    <citation type="submission" date="2019-03" db="EMBL/GenBank/DDBJ databases">
        <title>Bacillus niacini sp. nov. a Nicotinate-Metabolizing Mesophile Isolated from Soil.</title>
        <authorList>
            <person name="Zhang G."/>
        </authorList>
    </citation>
    <scope>NUCLEOTIDE SEQUENCE [LARGE SCALE GENOMIC DNA]</scope>
    <source>
        <strain evidence="15 16">WN066</strain>
    </source>
</reference>
<keyword evidence="6" id="KW-0238">DNA-binding</keyword>
<evidence type="ECO:0000313" key="16">
    <source>
        <dbReference type="Proteomes" id="UP000295132"/>
    </source>
</evidence>
<dbReference type="InterPro" id="IPR014016">
    <property type="entry name" value="UvrD-like_ATP-bd"/>
</dbReference>
<sequence>MKTVLYQNQTIILDQLDRDEYQKIYLAGKNGELVCPVCRESVRLILGIQESPHFSHTHSTIPDCPEPVVQERNEETNQSHKEVDGFRLPKGRTILETPKSVQVFKTAKVLEAQTPFQKNAVNSIEYQSPYLQQLAKSDVVLDEAQAAAVSETDGALLVLAGAGSGKTRVLTARTAFMLEVKKIDPRNIMLVTFTSKAASEMKSRLLSYPQMKREAINKLVTGTFHSIFYRILMFHSRDKWTSDRLLKKDWQRDRILKDAGKEIELSEKEFAYDIALQQIGFWKNSLLFPNDIRPTSEWEEKALFLYKKYEEYKEREQLFDFDDMLIGCYQLLSSTPELLEQYQNRFQYFLIDEFQDINKVQYELIKLLAGKHKNVCAVGDDDQAIYSFRGSDPSYLLEFEKDFPYAKVITLEENYRSSHEIVTAANQMIAANKIRRLKKMKAQYSTGVAPTLFFPNDEEEEATMIVTDVQEKITQGAKPSDFAILYRTNAGARAVFERLASSNLPFRIEQDVEAFYDRRIVKSLLSFLRLSLNEDDQSALSDILPFLFLKQSVLRDLKAMSILQDCSYLEALSYYKTAHAFQEKKLKKAVPTIRTLKQMAPLTAIEMIEKDIGFLDFLKKRGNESNMLEKGSDDIKDLKVAAKNFSTIEALLAHAEHMSAMNKEIKNLSKHFTEAITLSTIHRAKGLEYQTVYVLGAVDGSLPHDFALESYRNGDYSALEEERRLFYVAMTRAKEQLYISVPSNRRGKKANRSRFLAPLIKRRQRPTSL</sequence>
<dbReference type="Pfam" id="PF25164">
    <property type="entry name" value="CoiA_N"/>
    <property type="match status" value="1"/>
</dbReference>
<evidence type="ECO:0000256" key="10">
    <source>
        <dbReference type="ARBA" id="ARBA00048988"/>
    </source>
</evidence>
<gene>
    <name evidence="15" type="ORF">E2K98_22955</name>
    <name evidence="14" type="ORF">RCG21_09350</name>
</gene>
<proteinExistence type="inferred from homology"/>
<dbReference type="GO" id="GO:0005829">
    <property type="term" value="C:cytosol"/>
    <property type="evidence" value="ECO:0007669"/>
    <property type="project" value="TreeGrafter"/>
</dbReference>
<dbReference type="Pfam" id="PF00580">
    <property type="entry name" value="UvrD-helicase"/>
    <property type="match status" value="1"/>
</dbReference>
<evidence type="ECO:0000256" key="4">
    <source>
        <dbReference type="ARBA" id="ARBA00022806"/>
    </source>
</evidence>
<dbReference type="RefSeq" id="WP_133338336.1">
    <property type="nucleotide sequence ID" value="NZ_JAVGVR010000001.1"/>
</dbReference>
<dbReference type="EC" id="5.6.2.4" evidence="9"/>
<dbReference type="InterPro" id="IPR027417">
    <property type="entry name" value="P-loop_NTPase"/>
</dbReference>
<dbReference type="Gene3D" id="1.10.486.10">
    <property type="entry name" value="PCRA, domain 4"/>
    <property type="match status" value="1"/>
</dbReference>
<keyword evidence="2 11" id="KW-0547">Nucleotide-binding</keyword>
<dbReference type="GO" id="GO:0043138">
    <property type="term" value="F:3'-5' DNA helicase activity"/>
    <property type="evidence" value="ECO:0007669"/>
    <property type="project" value="UniProtKB-EC"/>
</dbReference>
<dbReference type="InterPro" id="IPR013986">
    <property type="entry name" value="DExx_box_DNA_helicase_dom_sf"/>
</dbReference>
<dbReference type="CDD" id="cd17932">
    <property type="entry name" value="DEXQc_UvrD"/>
    <property type="match status" value="1"/>
</dbReference>
<evidence type="ECO:0000256" key="8">
    <source>
        <dbReference type="ARBA" id="ARBA00034617"/>
    </source>
</evidence>
<dbReference type="GO" id="GO:0000725">
    <property type="term" value="P:recombinational repair"/>
    <property type="evidence" value="ECO:0007669"/>
    <property type="project" value="TreeGrafter"/>
</dbReference>
<keyword evidence="7" id="KW-0413">Isomerase</keyword>
<dbReference type="GO" id="GO:0016787">
    <property type="term" value="F:hydrolase activity"/>
    <property type="evidence" value="ECO:0007669"/>
    <property type="project" value="UniProtKB-UniRule"/>
</dbReference>
<dbReference type="GO" id="GO:0003677">
    <property type="term" value="F:DNA binding"/>
    <property type="evidence" value="ECO:0007669"/>
    <property type="project" value="UniProtKB-KW"/>
</dbReference>
<dbReference type="PROSITE" id="PS51198">
    <property type="entry name" value="UVRD_HELICASE_ATP_BIND"/>
    <property type="match status" value="1"/>
</dbReference>
<dbReference type="EMBL" id="SMYO01000013">
    <property type="protein sequence ID" value="TDK58506.1"/>
    <property type="molecule type" value="Genomic_DNA"/>
</dbReference>
<keyword evidence="5 11" id="KW-0067">ATP-binding</keyword>
<evidence type="ECO:0000259" key="13">
    <source>
        <dbReference type="PROSITE" id="PS51217"/>
    </source>
</evidence>
<dbReference type="PANTHER" id="PTHR11070:SF2">
    <property type="entry name" value="ATP-DEPENDENT DNA HELICASE SRS2"/>
    <property type="match status" value="1"/>
</dbReference>
<evidence type="ECO:0000256" key="1">
    <source>
        <dbReference type="ARBA" id="ARBA00009922"/>
    </source>
</evidence>
<evidence type="ECO:0000259" key="12">
    <source>
        <dbReference type="PROSITE" id="PS51198"/>
    </source>
</evidence>
<evidence type="ECO:0000313" key="17">
    <source>
        <dbReference type="Proteomes" id="UP001178888"/>
    </source>
</evidence>
<comment type="caution">
    <text evidence="15">The sequence shown here is derived from an EMBL/GenBank/DDBJ whole genome shotgun (WGS) entry which is preliminary data.</text>
</comment>
<name>A0A4R5VMI1_9BACI</name>
<evidence type="ECO:0000256" key="7">
    <source>
        <dbReference type="ARBA" id="ARBA00023235"/>
    </source>
</evidence>
<comment type="catalytic activity">
    <reaction evidence="10">
        <text>ATP + H2O = ADP + phosphate + H(+)</text>
        <dbReference type="Rhea" id="RHEA:13065"/>
        <dbReference type="ChEBI" id="CHEBI:15377"/>
        <dbReference type="ChEBI" id="CHEBI:15378"/>
        <dbReference type="ChEBI" id="CHEBI:30616"/>
        <dbReference type="ChEBI" id="CHEBI:43474"/>
        <dbReference type="ChEBI" id="CHEBI:456216"/>
        <dbReference type="EC" id="5.6.2.4"/>
    </reaction>
</comment>
<evidence type="ECO:0000256" key="9">
    <source>
        <dbReference type="ARBA" id="ARBA00034808"/>
    </source>
</evidence>
<feature type="domain" description="UvrD-like helicase C-terminal" evidence="13">
    <location>
        <begin position="419"/>
        <end position="686"/>
    </location>
</feature>
<dbReference type="Proteomes" id="UP001178888">
    <property type="component" value="Unassembled WGS sequence"/>
</dbReference>
<dbReference type="GO" id="GO:0005524">
    <property type="term" value="F:ATP binding"/>
    <property type="evidence" value="ECO:0007669"/>
    <property type="project" value="UniProtKB-UniRule"/>
</dbReference>
<dbReference type="GO" id="GO:0033202">
    <property type="term" value="C:DNA helicase complex"/>
    <property type="evidence" value="ECO:0007669"/>
    <property type="project" value="TreeGrafter"/>
</dbReference>
<accession>A0A4R5VMI1</accession>
<organism evidence="15 16">
    <name type="scientific">Bacillus salipaludis</name>
    <dbReference type="NCBI Taxonomy" id="2547811"/>
    <lineage>
        <taxon>Bacteria</taxon>
        <taxon>Bacillati</taxon>
        <taxon>Bacillota</taxon>
        <taxon>Bacilli</taxon>
        <taxon>Bacillales</taxon>
        <taxon>Bacillaceae</taxon>
        <taxon>Bacillus</taxon>
    </lineage>
</organism>
<evidence type="ECO:0000256" key="5">
    <source>
        <dbReference type="ARBA" id="ARBA00022840"/>
    </source>
</evidence>
<dbReference type="Proteomes" id="UP000295132">
    <property type="component" value="Unassembled WGS sequence"/>
</dbReference>
<evidence type="ECO:0000313" key="14">
    <source>
        <dbReference type="EMBL" id="MDQ6596580.1"/>
    </source>
</evidence>
<protein>
    <recommendedName>
        <fullName evidence="9">DNA 3'-5' helicase</fullName>
        <ecNumber evidence="9">5.6.2.4</ecNumber>
    </recommendedName>
</protein>
<dbReference type="CDD" id="cd18807">
    <property type="entry name" value="SF1_C_UvrD"/>
    <property type="match status" value="1"/>
</dbReference>
<dbReference type="InterPro" id="IPR014017">
    <property type="entry name" value="DNA_helicase_UvrD-like_C"/>
</dbReference>
<keyword evidence="4 11" id="KW-0347">Helicase</keyword>
<evidence type="ECO:0000313" key="15">
    <source>
        <dbReference type="EMBL" id="TDK58506.1"/>
    </source>
</evidence>
<keyword evidence="3 11" id="KW-0378">Hydrolase</keyword>
<dbReference type="InterPro" id="IPR000212">
    <property type="entry name" value="DNA_helicase_UvrD/REP"/>
</dbReference>
<dbReference type="SUPFAM" id="SSF52540">
    <property type="entry name" value="P-loop containing nucleoside triphosphate hydrolases"/>
    <property type="match status" value="1"/>
</dbReference>
<feature type="domain" description="UvrD-like helicase ATP-binding" evidence="12">
    <location>
        <begin position="139"/>
        <end position="418"/>
    </location>
</feature>
<comment type="similarity">
    <text evidence="1">Belongs to the helicase family. UvrD subfamily.</text>
</comment>
<feature type="binding site" evidence="11">
    <location>
        <begin position="160"/>
        <end position="167"/>
    </location>
    <ligand>
        <name>ATP</name>
        <dbReference type="ChEBI" id="CHEBI:30616"/>
    </ligand>
</feature>
<dbReference type="Gene3D" id="1.10.10.160">
    <property type="match status" value="1"/>
</dbReference>
<dbReference type="PANTHER" id="PTHR11070">
    <property type="entry name" value="UVRD / RECB / PCRA DNA HELICASE FAMILY MEMBER"/>
    <property type="match status" value="1"/>
</dbReference>
<evidence type="ECO:0000256" key="6">
    <source>
        <dbReference type="ARBA" id="ARBA00023125"/>
    </source>
</evidence>
<reference evidence="14" key="2">
    <citation type="submission" date="2023-08" db="EMBL/GenBank/DDBJ databases">
        <title>Nitrogen cycling bacteria in agricultural field soils.</title>
        <authorList>
            <person name="Jang J."/>
        </authorList>
    </citation>
    <scope>NUCLEOTIDE SEQUENCE</scope>
    <source>
        <strain evidence="14">PS3-36</strain>
    </source>
</reference>
<dbReference type="Pfam" id="PF13361">
    <property type="entry name" value="UvrD_C"/>
    <property type="match status" value="1"/>
</dbReference>
<dbReference type="PROSITE" id="PS51217">
    <property type="entry name" value="UVRD_HELICASE_CTER"/>
    <property type="match status" value="1"/>
</dbReference>
<dbReference type="AlphaFoldDB" id="A0A4R5VMI1"/>
<evidence type="ECO:0000256" key="2">
    <source>
        <dbReference type="ARBA" id="ARBA00022741"/>
    </source>
</evidence>
<comment type="catalytic activity">
    <reaction evidence="8">
        <text>Couples ATP hydrolysis with the unwinding of duplex DNA by translocating in the 3'-5' direction.</text>
        <dbReference type="EC" id="5.6.2.4"/>
    </reaction>
</comment>